<dbReference type="EMBL" id="NCVQ01000009">
    <property type="protein sequence ID" value="PWZ11744.1"/>
    <property type="molecule type" value="Genomic_DNA"/>
</dbReference>
<evidence type="ECO:0000313" key="5">
    <source>
        <dbReference type="Proteomes" id="UP000251960"/>
    </source>
</evidence>
<name>A0A3L6DSP7_MAIZE</name>
<sequence length="283" mass="29603">MLPISGSVSATGGAKARMITSCSGCRVLRKGCTDACTIRPCLQWMENPEAQANATFFLAKFYGRAGLLNLIAAAPDDADSRASVFRSLLYEACGRIVNPLYGSVGLLWSGQWQKCVDAVDAVLVKGDLVVQADAAAAAPPPLGAACDIRHFPKDPDAAVAADLLRFARAGVKRAGSSSNNSSKQAKLLKGNAGKKRASRSPPLGQQQEAEELVPVPMVVELEHGEESAASHHHHLQLQGSEEDAGAEAASLVKQAEAAPPVSNQVLVADQEAEEDVGLELTLG</sequence>
<dbReference type="PROSITE" id="PS50891">
    <property type="entry name" value="LOB"/>
    <property type="match status" value="1"/>
</dbReference>
<dbReference type="OMA" id="PCHEESA"/>
<dbReference type="KEGG" id="zma:103635844"/>
<dbReference type="PANTHER" id="PTHR31304:SF63">
    <property type="entry name" value="LOB DOMAIN-CONTAINING PROTEIN 42"/>
    <property type="match status" value="1"/>
</dbReference>
<dbReference type="PANTHER" id="PTHR31304">
    <property type="entry name" value="LOB DOMAIN-CONTAINING PROTEIN 38"/>
    <property type="match status" value="1"/>
</dbReference>
<dbReference type="ExpressionAtlas" id="A0A3L6DSP7">
    <property type="expression patterns" value="baseline"/>
</dbReference>
<proteinExistence type="inferred from homology"/>
<comment type="similarity">
    <text evidence="1">Belongs to the LOB domain-containing protein family.</text>
</comment>
<accession>A0A3L6DSP7</accession>
<dbReference type="Pfam" id="PF03195">
    <property type="entry name" value="LOB"/>
    <property type="match status" value="1"/>
</dbReference>
<dbReference type="Proteomes" id="UP000251960">
    <property type="component" value="Chromosome 8"/>
</dbReference>
<comment type="caution">
    <text evidence="4">The sequence shown here is derived from an EMBL/GenBank/DDBJ whole genome shotgun (WGS) entry which is preliminary data.</text>
</comment>
<feature type="compositionally biased region" description="Polar residues" evidence="2">
    <location>
        <begin position="175"/>
        <end position="184"/>
    </location>
</feature>
<evidence type="ECO:0000256" key="1">
    <source>
        <dbReference type="ARBA" id="ARBA00005474"/>
    </source>
</evidence>
<gene>
    <name evidence="4" type="primary">LBD41_5</name>
    <name evidence="4" type="ORF">Zm00014a_022659</name>
</gene>
<dbReference type="SMR" id="A0A3L6DSP7"/>
<evidence type="ECO:0000256" key="2">
    <source>
        <dbReference type="SAM" id="MobiDB-lite"/>
    </source>
</evidence>
<evidence type="ECO:0000259" key="3">
    <source>
        <dbReference type="PROSITE" id="PS50891"/>
    </source>
</evidence>
<dbReference type="AlphaFoldDB" id="A0A3L6DSP7"/>
<evidence type="ECO:0000313" key="4">
    <source>
        <dbReference type="EMBL" id="PWZ11744.1"/>
    </source>
</evidence>
<dbReference type="InterPro" id="IPR004883">
    <property type="entry name" value="LOB"/>
</dbReference>
<reference evidence="4 5" key="1">
    <citation type="journal article" date="2018" name="Nat. Genet.">
        <title>Extensive intraspecific gene order and gene structural variations between Mo17 and other maize genomes.</title>
        <authorList>
            <person name="Sun S."/>
            <person name="Zhou Y."/>
            <person name="Chen J."/>
            <person name="Shi J."/>
            <person name="Zhao H."/>
            <person name="Zhao H."/>
            <person name="Song W."/>
            <person name="Zhang M."/>
            <person name="Cui Y."/>
            <person name="Dong X."/>
            <person name="Liu H."/>
            <person name="Ma X."/>
            <person name="Jiao Y."/>
            <person name="Wang B."/>
            <person name="Wei X."/>
            <person name="Stein J.C."/>
            <person name="Glaubitz J.C."/>
            <person name="Lu F."/>
            <person name="Yu G."/>
            <person name="Liang C."/>
            <person name="Fengler K."/>
            <person name="Li B."/>
            <person name="Rafalski A."/>
            <person name="Schnable P.S."/>
            <person name="Ware D.H."/>
            <person name="Buckler E.S."/>
            <person name="Lai J."/>
        </authorList>
    </citation>
    <scope>NUCLEOTIDE SEQUENCE [LARGE SCALE GENOMIC DNA]</scope>
    <source>
        <strain evidence="5">cv. Missouri 17</strain>
        <tissue evidence="4">Seedling</tissue>
    </source>
</reference>
<feature type="region of interest" description="Disordered" evidence="2">
    <location>
        <begin position="225"/>
        <end position="283"/>
    </location>
</feature>
<dbReference type="OrthoDB" id="10431698at2759"/>
<feature type="region of interest" description="Disordered" evidence="2">
    <location>
        <begin position="174"/>
        <end position="210"/>
    </location>
</feature>
<organism evidence="4 5">
    <name type="scientific">Zea mays</name>
    <name type="common">Maize</name>
    <dbReference type="NCBI Taxonomy" id="4577"/>
    <lineage>
        <taxon>Eukaryota</taxon>
        <taxon>Viridiplantae</taxon>
        <taxon>Streptophyta</taxon>
        <taxon>Embryophyta</taxon>
        <taxon>Tracheophyta</taxon>
        <taxon>Spermatophyta</taxon>
        <taxon>Magnoliopsida</taxon>
        <taxon>Liliopsida</taxon>
        <taxon>Poales</taxon>
        <taxon>Poaceae</taxon>
        <taxon>PACMAD clade</taxon>
        <taxon>Panicoideae</taxon>
        <taxon>Andropogonodae</taxon>
        <taxon>Andropogoneae</taxon>
        <taxon>Tripsacinae</taxon>
        <taxon>Zea</taxon>
    </lineage>
</organism>
<feature type="domain" description="LOB" evidence="3">
    <location>
        <begin position="20"/>
        <end position="128"/>
    </location>
</feature>
<protein>
    <submittedName>
        <fullName evidence="4">LOB domain-containing protein 41</fullName>
    </submittedName>
</protein>